<dbReference type="EMBL" id="JAPQKI010000011">
    <property type="protein sequence ID" value="KAJ5082064.1"/>
    <property type="molecule type" value="Genomic_DNA"/>
</dbReference>
<reference evidence="1" key="2">
    <citation type="journal article" date="2023" name="IMA Fungus">
        <title>Comparative genomic study of the Penicillium genus elucidates a diverse pangenome and 15 lateral gene transfer events.</title>
        <authorList>
            <person name="Petersen C."/>
            <person name="Sorensen T."/>
            <person name="Nielsen M.R."/>
            <person name="Sondergaard T.E."/>
            <person name="Sorensen J.L."/>
            <person name="Fitzpatrick D.A."/>
            <person name="Frisvad J.C."/>
            <person name="Nielsen K.L."/>
        </authorList>
    </citation>
    <scope>NUCLEOTIDE SEQUENCE</scope>
    <source>
        <strain evidence="1">IBT 30761</strain>
    </source>
</reference>
<reference evidence="1" key="1">
    <citation type="submission" date="2022-11" db="EMBL/GenBank/DDBJ databases">
        <authorList>
            <person name="Petersen C."/>
        </authorList>
    </citation>
    <scope>NUCLEOTIDE SEQUENCE</scope>
    <source>
        <strain evidence="1">IBT 30761</strain>
    </source>
</reference>
<evidence type="ECO:0000313" key="2">
    <source>
        <dbReference type="Proteomes" id="UP001149074"/>
    </source>
</evidence>
<dbReference type="AlphaFoldDB" id="A0A9W9JU52"/>
<keyword evidence="2" id="KW-1185">Reference proteome</keyword>
<dbReference type="RefSeq" id="XP_056468586.1">
    <property type="nucleotide sequence ID" value="XM_056623598.1"/>
</dbReference>
<accession>A0A9W9JU52</accession>
<proteinExistence type="predicted"/>
<protein>
    <submittedName>
        <fullName evidence="1">Uncharacterized protein</fullName>
    </submittedName>
</protein>
<name>A0A9W9JU52_9EURO</name>
<sequence>MDHSENFVGHVVRYAKPAVVVAMLDQEKKNVVYNVRYRRLYLVGQFRNSLQFRNDLRPARISGVAYNDSLLEIITQLYGRRKEG</sequence>
<evidence type="ECO:0000313" key="1">
    <source>
        <dbReference type="EMBL" id="KAJ5082064.1"/>
    </source>
</evidence>
<comment type="caution">
    <text evidence="1">The sequence shown here is derived from an EMBL/GenBank/DDBJ whole genome shotgun (WGS) entry which is preliminary data.</text>
</comment>
<dbReference type="Proteomes" id="UP001149074">
    <property type="component" value="Unassembled WGS sequence"/>
</dbReference>
<organism evidence="1 2">
    <name type="scientific">Penicillium argentinense</name>
    <dbReference type="NCBI Taxonomy" id="1131581"/>
    <lineage>
        <taxon>Eukaryota</taxon>
        <taxon>Fungi</taxon>
        <taxon>Dikarya</taxon>
        <taxon>Ascomycota</taxon>
        <taxon>Pezizomycotina</taxon>
        <taxon>Eurotiomycetes</taxon>
        <taxon>Eurotiomycetidae</taxon>
        <taxon>Eurotiales</taxon>
        <taxon>Aspergillaceae</taxon>
        <taxon>Penicillium</taxon>
    </lineage>
</organism>
<dbReference type="GeneID" id="81362577"/>
<gene>
    <name evidence="1" type="ORF">N7532_011107</name>
</gene>